<dbReference type="InterPro" id="IPR007168">
    <property type="entry name" value="Phageshock_PspC_N"/>
</dbReference>
<dbReference type="Proteomes" id="UP001209083">
    <property type="component" value="Chromosome"/>
</dbReference>
<dbReference type="SUPFAM" id="SSF103473">
    <property type="entry name" value="MFS general substrate transporter"/>
    <property type="match status" value="1"/>
</dbReference>
<keyword evidence="2" id="KW-0418">Kinase</keyword>
<dbReference type="InterPro" id="IPR003594">
    <property type="entry name" value="HATPase_dom"/>
</dbReference>
<dbReference type="InterPro" id="IPR036259">
    <property type="entry name" value="MFS_trans_sf"/>
</dbReference>
<dbReference type="InterPro" id="IPR050482">
    <property type="entry name" value="Sensor_HK_TwoCompSys"/>
</dbReference>
<keyword evidence="4" id="KW-0812">Transmembrane</keyword>
<protein>
    <submittedName>
        <fullName evidence="7">PspC domain-containing protein</fullName>
    </submittedName>
</protein>
<dbReference type="RefSeq" id="WP_349638712.1">
    <property type="nucleotide sequence ID" value="NZ_CP090958.1"/>
</dbReference>
<reference evidence="7 8" key="1">
    <citation type="submission" date="2023-05" db="EMBL/GenBank/DDBJ databases">
        <title>Lithophilousrod everest ZFBP1038 complete genpme.</title>
        <authorList>
            <person name="Tian M."/>
        </authorList>
    </citation>
    <scope>NUCLEOTIDE SEQUENCE [LARGE SCALE GENOMIC DNA]</scope>
    <source>
        <strain evidence="7 8">ZFBP1038</strain>
    </source>
</reference>
<feature type="transmembrane region" description="Helical" evidence="4">
    <location>
        <begin position="182"/>
        <end position="204"/>
    </location>
</feature>
<dbReference type="Pfam" id="PF04024">
    <property type="entry name" value="PspC"/>
    <property type="match status" value="1"/>
</dbReference>
<feature type="transmembrane region" description="Helical" evidence="4">
    <location>
        <begin position="115"/>
        <end position="135"/>
    </location>
</feature>
<dbReference type="InterPro" id="IPR036890">
    <property type="entry name" value="HATPase_C_sf"/>
</dbReference>
<evidence type="ECO:0000256" key="4">
    <source>
        <dbReference type="SAM" id="Phobius"/>
    </source>
</evidence>
<keyword evidence="1" id="KW-0808">Transferase</keyword>
<keyword evidence="4" id="KW-0472">Membrane</keyword>
<evidence type="ECO:0000313" key="8">
    <source>
        <dbReference type="Proteomes" id="UP001209083"/>
    </source>
</evidence>
<evidence type="ECO:0000256" key="3">
    <source>
        <dbReference type="ARBA" id="ARBA00023012"/>
    </source>
</evidence>
<evidence type="ECO:0000256" key="1">
    <source>
        <dbReference type="ARBA" id="ARBA00022679"/>
    </source>
</evidence>
<feature type="transmembrane region" description="Helical" evidence="4">
    <location>
        <begin position="39"/>
        <end position="60"/>
    </location>
</feature>
<evidence type="ECO:0000256" key="2">
    <source>
        <dbReference type="ARBA" id="ARBA00022777"/>
    </source>
</evidence>
<keyword evidence="8" id="KW-1185">Reference proteome</keyword>
<dbReference type="Pfam" id="PF02518">
    <property type="entry name" value="HATPase_c"/>
    <property type="match status" value="1"/>
</dbReference>
<dbReference type="EMBL" id="CP090958">
    <property type="protein sequence ID" value="WGW11916.1"/>
    <property type="molecule type" value="Genomic_DNA"/>
</dbReference>
<keyword evidence="4" id="KW-1133">Transmembrane helix</keyword>
<name>A0ABY8QSV3_9MICO</name>
<keyword evidence="3" id="KW-0902">Two-component regulatory system</keyword>
<dbReference type="PANTHER" id="PTHR24421">
    <property type="entry name" value="NITRATE/NITRITE SENSOR PROTEIN NARX-RELATED"/>
    <property type="match status" value="1"/>
</dbReference>
<feature type="domain" description="Histidine kinase/HSP90-like ATPase" evidence="5">
    <location>
        <begin position="361"/>
        <end position="445"/>
    </location>
</feature>
<dbReference type="Gene3D" id="3.30.565.10">
    <property type="entry name" value="Histidine kinase-like ATPase, C-terminal domain"/>
    <property type="match status" value="1"/>
</dbReference>
<sequence length="451" mass="48727">MNQTREPLVRRRTSRVLAGVCAGLSRHLGIPVIIVRITMLVAAIFGGAGVLLYLWLWALLPQEGEDGSILEGAPRGLFGSATAAESSQGREGDDADIFVRMSRDLRDRYRRSPSLWNSLAVGLLLLLVTVGLIATRAGVDVPWAVILPLLALSIGLILVWGNLNEAERRQWRTRTGATTQQAAARLLGGLALVVVGIVFVVLAATSGTPVYSTIVAVFAVLAGIVLVLTPFAVRFSRRILTERAEAARTGERADIAAHLHDSVLQTLSLIRRRSNDPAEVARLARGQERELREWLYGEALIPEDSLADALRKQSGEIEDLYGVEIELVIVGDATSVEPETGNPEAEAKAARNTEQRSAILAAAREATINAAVHAGGPVSVYAEFGSAMLEVFVRDHGEGFDPDDVDESRHGVRDSIIGRMKKFGGSSSFRSTPSGGTEVRLTIQREEYSDR</sequence>
<dbReference type="SUPFAM" id="SSF55874">
    <property type="entry name" value="ATPase domain of HSP90 chaperone/DNA topoisomerase II/histidine kinase"/>
    <property type="match status" value="1"/>
</dbReference>
<evidence type="ECO:0000259" key="6">
    <source>
        <dbReference type="Pfam" id="PF04024"/>
    </source>
</evidence>
<feature type="transmembrane region" description="Helical" evidence="4">
    <location>
        <begin position="210"/>
        <end position="233"/>
    </location>
</feature>
<evidence type="ECO:0000259" key="5">
    <source>
        <dbReference type="Pfam" id="PF02518"/>
    </source>
</evidence>
<organism evidence="7 8">
    <name type="scientific">Saxibacter everestensis</name>
    <dbReference type="NCBI Taxonomy" id="2909229"/>
    <lineage>
        <taxon>Bacteria</taxon>
        <taxon>Bacillati</taxon>
        <taxon>Actinomycetota</taxon>
        <taxon>Actinomycetes</taxon>
        <taxon>Micrococcales</taxon>
        <taxon>Brevibacteriaceae</taxon>
        <taxon>Saxibacter</taxon>
    </lineage>
</organism>
<dbReference type="PANTHER" id="PTHR24421:SF61">
    <property type="entry name" value="OXYGEN SENSOR HISTIDINE KINASE NREB"/>
    <property type="match status" value="1"/>
</dbReference>
<feature type="transmembrane region" description="Helical" evidence="4">
    <location>
        <begin position="141"/>
        <end position="161"/>
    </location>
</feature>
<evidence type="ECO:0000313" key="7">
    <source>
        <dbReference type="EMBL" id="WGW11916.1"/>
    </source>
</evidence>
<accession>A0ABY8QSV3</accession>
<feature type="domain" description="Phage shock protein PspC N-terminal" evidence="6">
    <location>
        <begin position="7"/>
        <end position="63"/>
    </location>
</feature>
<gene>
    <name evidence="7" type="ORF">LWF01_17795</name>
</gene>
<proteinExistence type="predicted"/>